<dbReference type="EMBL" id="JACYXI010000024">
    <property type="protein sequence ID" value="MBD8894247.1"/>
    <property type="molecule type" value="Genomic_DNA"/>
</dbReference>
<protein>
    <submittedName>
        <fullName evidence="8">Bifunctional protein-serine/threonine kinase/phosphatase</fullName>
    </submittedName>
</protein>
<dbReference type="InterPro" id="IPR001932">
    <property type="entry name" value="PPM-type_phosphatase-like_dom"/>
</dbReference>
<dbReference type="SMART" id="SM00220">
    <property type="entry name" value="S_TKc"/>
    <property type="match status" value="1"/>
</dbReference>
<evidence type="ECO:0000313" key="8">
    <source>
        <dbReference type="EMBL" id="MBD8894247.1"/>
    </source>
</evidence>
<dbReference type="PROSITE" id="PS00109">
    <property type="entry name" value="PROTEIN_KINASE_TYR"/>
    <property type="match status" value="1"/>
</dbReference>
<evidence type="ECO:0000313" key="9">
    <source>
        <dbReference type="Proteomes" id="UP000632063"/>
    </source>
</evidence>
<organism evidence="8 9">
    <name type="scientific">Roseibium litorale</name>
    <dbReference type="NCBI Taxonomy" id="2803841"/>
    <lineage>
        <taxon>Bacteria</taxon>
        <taxon>Pseudomonadati</taxon>
        <taxon>Pseudomonadota</taxon>
        <taxon>Alphaproteobacteria</taxon>
        <taxon>Hyphomicrobiales</taxon>
        <taxon>Stappiaceae</taxon>
        <taxon>Roseibium</taxon>
    </lineage>
</organism>
<dbReference type="Gene3D" id="3.30.200.20">
    <property type="entry name" value="Phosphorylase Kinase, domain 1"/>
    <property type="match status" value="1"/>
</dbReference>
<evidence type="ECO:0000256" key="3">
    <source>
        <dbReference type="ARBA" id="ARBA00022777"/>
    </source>
</evidence>
<dbReference type="Pfam" id="PF00069">
    <property type="entry name" value="Pkinase"/>
    <property type="match status" value="1"/>
</dbReference>
<name>A0ABR9CTS4_9HYPH</name>
<dbReference type="Gene3D" id="3.60.40.10">
    <property type="entry name" value="PPM-type phosphatase domain"/>
    <property type="match status" value="1"/>
</dbReference>
<dbReference type="PROSITE" id="PS50011">
    <property type="entry name" value="PROTEIN_KINASE_DOM"/>
    <property type="match status" value="1"/>
</dbReference>
<keyword evidence="2" id="KW-0547">Nucleotide-binding</keyword>
<dbReference type="RefSeq" id="WP_192151022.1">
    <property type="nucleotide sequence ID" value="NZ_JACYXI010000024.1"/>
</dbReference>
<dbReference type="Pfam" id="PF13672">
    <property type="entry name" value="PP2C_2"/>
    <property type="match status" value="1"/>
</dbReference>
<dbReference type="SMART" id="SM00332">
    <property type="entry name" value="PP2Cc"/>
    <property type="match status" value="1"/>
</dbReference>
<feature type="domain" description="PPM-type phosphatase" evidence="7">
    <location>
        <begin position="8"/>
        <end position="244"/>
    </location>
</feature>
<evidence type="ECO:0000256" key="1">
    <source>
        <dbReference type="ARBA" id="ARBA00022679"/>
    </source>
</evidence>
<sequence length="589" mass="64034">MASALRISIGQHTDKGRKEINQDFHGALVPEGRLLETKGIAAVVADGISTSPDSREAAETAVKSFLSDYFATPDGWSVKQSGDKVLSAANAWLYGRTRSGDGRYDHDRGFVSTFTALILKGCTAHVLHVGDARVYRLTGGALSQLTRDHCVRLEDGASMLERALGIAPTLKIDYCAVPFQKGDVFLLATDEMAGHLARQTPDVLQKLLNEFAQAEDLDQLARQAIARAVIEGANDNLTVQILRVDALPETAEEDLETLAGQLPVPVDLQPGQVIDGWRLLELVHVSGRSQLFKAQDPETGELVAFKVPAASAAADGSFLQSFLMEEWVARRLDNRHLMRTSQGKDSGRPARTRLYTTFQWVEGQSLTRWMEQNSEPDMAVVFGLVSDIAKGLQAMHRHQMVHQDLRPDNVMITPEGRAVLIDFGSTHVLGSLRQAAGLPGGVHGQGVATHQYMAPEGFFGVPADPSFDIYSLGVIAYQMLTGKLPYGADMARAASPAAQLRVAYRPASENGGRVPVWADAALRKAVHADPSRRYKEPSELVADLSRPNPTLPGIRPTAIAARDPVRFWQLVSLCLAVIIIALLYRLSAS</sequence>
<proteinExistence type="predicted"/>
<dbReference type="PANTHER" id="PTHR43289">
    <property type="entry name" value="MITOGEN-ACTIVATED PROTEIN KINASE KINASE KINASE 20-RELATED"/>
    <property type="match status" value="1"/>
</dbReference>
<dbReference type="InterPro" id="IPR000719">
    <property type="entry name" value="Prot_kinase_dom"/>
</dbReference>
<dbReference type="InterPro" id="IPR011009">
    <property type="entry name" value="Kinase-like_dom_sf"/>
</dbReference>
<keyword evidence="4" id="KW-0067">ATP-binding</keyword>
<evidence type="ECO:0000259" key="7">
    <source>
        <dbReference type="PROSITE" id="PS51746"/>
    </source>
</evidence>
<dbReference type="PANTHER" id="PTHR43289:SF6">
    <property type="entry name" value="SERINE_THREONINE-PROTEIN KINASE NEKL-3"/>
    <property type="match status" value="1"/>
</dbReference>
<dbReference type="InterPro" id="IPR036457">
    <property type="entry name" value="PPM-type-like_dom_sf"/>
</dbReference>
<dbReference type="CDD" id="cd14014">
    <property type="entry name" value="STKc_PknB_like"/>
    <property type="match status" value="1"/>
</dbReference>
<feature type="domain" description="Protein kinase" evidence="6">
    <location>
        <begin position="277"/>
        <end position="551"/>
    </location>
</feature>
<gene>
    <name evidence="8" type="ORF">IG616_22095</name>
</gene>
<dbReference type="SUPFAM" id="SSF81606">
    <property type="entry name" value="PP2C-like"/>
    <property type="match status" value="1"/>
</dbReference>
<keyword evidence="1" id="KW-0808">Transferase</keyword>
<dbReference type="PROSITE" id="PS51746">
    <property type="entry name" value="PPM_2"/>
    <property type="match status" value="1"/>
</dbReference>
<reference evidence="8 9" key="2">
    <citation type="journal article" date="2021" name="Int. J. Syst. Evol. Microbiol.">
        <title>Roseibium litorale sp. nov., isolated from a tidal flat sediment and proposal for the reclassification of Labrenzia polysiphoniae as Roseibium polysiphoniae comb. nov.</title>
        <authorList>
            <person name="Liu Y."/>
            <person name="Pei T."/>
            <person name="Du J."/>
            <person name="Chao M."/>
            <person name="Deng M.R."/>
            <person name="Zhu H."/>
        </authorList>
    </citation>
    <scope>NUCLEOTIDE SEQUENCE [LARGE SCALE GENOMIC DNA]</scope>
    <source>
        <strain evidence="8 9">4C16A</strain>
    </source>
</reference>
<evidence type="ECO:0000256" key="5">
    <source>
        <dbReference type="SAM" id="Phobius"/>
    </source>
</evidence>
<dbReference type="GO" id="GO:0016301">
    <property type="term" value="F:kinase activity"/>
    <property type="evidence" value="ECO:0007669"/>
    <property type="project" value="UniProtKB-KW"/>
</dbReference>
<dbReference type="SMART" id="SM00331">
    <property type="entry name" value="PP2C_SIG"/>
    <property type="match status" value="1"/>
</dbReference>
<feature type="transmembrane region" description="Helical" evidence="5">
    <location>
        <begin position="567"/>
        <end position="586"/>
    </location>
</feature>
<dbReference type="SUPFAM" id="SSF56112">
    <property type="entry name" value="Protein kinase-like (PK-like)"/>
    <property type="match status" value="1"/>
</dbReference>
<evidence type="ECO:0000256" key="2">
    <source>
        <dbReference type="ARBA" id="ARBA00022741"/>
    </source>
</evidence>
<keyword evidence="3 8" id="KW-0418">Kinase</keyword>
<evidence type="ECO:0000256" key="4">
    <source>
        <dbReference type="ARBA" id="ARBA00022840"/>
    </source>
</evidence>
<keyword evidence="5" id="KW-0472">Membrane</keyword>
<dbReference type="Gene3D" id="1.10.510.10">
    <property type="entry name" value="Transferase(Phosphotransferase) domain 1"/>
    <property type="match status" value="1"/>
</dbReference>
<dbReference type="InterPro" id="IPR008266">
    <property type="entry name" value="Tyr_kinase_AS"/>
</dbReference>
<keyword evidence="9" id="KW-1185">Reference proteome</keyword>
<keyword evidence="5" id="KW-0812">Transmembrane</keyword>
<accession>A0ABR9CTS4</accession>
<dbReference type="Proteomes" id="UP000632063">
    <property type="component" value="Unassembled WGS sequence"/>
</dbReference>
<comment type="caution">
    <text evidence="8">The sequence shown here is derived from an EMBL/GenBank/DDBJ whole genome shotgun (WGS) entry which is preliminary data.</text>
</comment>
<keyword evidence="5" id="KW-1133">Transmembrane helix</keyword>
<reference evidence="9" key="1">
    <citation type="submission" date="2020-09" db="EMBL/GenBank/DDBJ databases">
        <title>The genome sequence of strain Labrenzia suaedae 4C16A.</title>
        <authorList>
            <person name="Liu Y."/>
        </authorList>
    </citation>
    <scope>NUCLEOTIDE SEQUENCE [LARGE SCALE GENOMIC DNA]</scope>
    <source>
        <strain evidence="9">4C16A</strain>
    </source>
</reference>
<evidence type="ECO:0000259" key="6">
    <source>
        <dbReference type="PROSITE" id="PS50011"/>
    </source>
</evidence>